<keyword evidence="2" id="KW-1185">Reference proteome</keyword>
<dbReference type="EMBL" id="BSTK01000020">
    <property type="protein sequence ID" value="GLY91428.1"/>
    <property type="molecule type" value="Genomic_DNA"/>
</dbReference>
<gene>
    <name evidence="1" type="ORF">Airi02_093570</name>
</gene>
<evidence type="ECO:0000313" key="1">
    <source>
        <dbReference type="EMBL" id="GLY91428.1"/>
    </source>
</evidence>
<reference evidence="1" key="1">
    <citation type="submission" date="2023-03" db="EMBL/GenBank/DDBJ databases">
        <title>Actinoallomurus iriomotensis NBRC 103684.</title>
        <authorList>
            <person name="Ichikawa N."/>
            <person name="Sato H."/>
            <person name="Tonouchi N."/>
        </authorList>
    </citation>
    <scope>NUCLEOTIDE SEQUENCE</scope>
    <source>
        <strain evidence="1">NBRC 103684</strain>
    </source>
</reference>
<organism evidence="1 2">
    <name type="scientific">Actinoallomurus iriomotensis</name>
    <dbReference type="NCBI Taxonomy" id="478107"/>
    <lineage>
        <taxon>Bacteria</taxon>
        <taxon>Bacillati</taxon>
        <taxon>Actinomycetota</taxon>
        <taxon>Actinomycetes</taxon>
        <taxon>Streptosporangiales</taxon>
        <taxon>Thermomonosporaceae</taxon>
        <taxon>Actinoallomurus</taxon>
    </lineage>
</organism>
<sequence length="146" mass="15751">MRYMTRPITLTDDVTSATWLLLNGVEPGKRGAVSVTVTFNGPADAGVAMYSQGDATGPLAQRLRLSIFESTPSLMPFPVFTGTLADFTGRTCYDQGVGRWTGHGDGRDHTVTYEVIWSLPKDADVPDDEPKLGLVWEARTAEATAA</sequence>
<accession>A0A9W6SDB6</accession>
<name>A0A9W6SDB6_9ACTN</name>
<evidence type="ECO:0000313" key="2">
    <source>
        <dbReference type="Proteomes" id="UP001165074"/>
    </source>
</evidence>
<dbReference type="Proteomes" id="UP001165074">
    <property type="component" value="Unassembled WGS sequence"/>
</dbReference>
<proteinExistence type="predicted"/>
<comment type="caution">
    <text evidence="1">The sequence shown here is derived from an EMBL/GenBank/DDBJ whole genome shotgun (WGS) entry which is preliminary data.</text>
</comment>
<protein>
    <submittedName>
        <fullName evidence="1">Uncharacterized protein</fullName>
    </submittedName>
</protein>
<dbReference type="AlphaFoldDB" id="A0A9W6SDB6"/>